<evidence type="ECO:0000256" key="1">
    <source>
        <dbReference type="SAM" id="MobiDB-lite"/>
    </source>
</evidence>
<feature type="transmembrane region" description="Helical" evidence="2">
    <location>
        <begin position="204"/>
        <end position="223"/>
    </location>
</feature>
<dbReference type="OrthoDB" id="364838at2759"/>
<keyword evidence="2 3" id="KW-0812">Transmembrane</keyword>
<dbReference type="AlphaFoldDB" id="A0A086JLR2"/>
<name>A0A086JLR2_TOXGO</name>
<sequence length="266" mass="28514">MFGPLQSCRSSFTLSPSLSLFLHRHASPLSVCALQFSKSMHSSSCPSFSASSNSSSALLSSSFSPFSRLASSSPSSVSSSVSSPSSLRSRSSCSCSPFSGRGCSGSSPNAVSAACASLSPASTSVVASRFSLRGMSSEPAEKSRKSSNSDTWLEVERARPRVPNAFDGTYSWPAGAPNPLDIHRESFQAFMHGKTERFSTELKVFLYGWGMLFFVVGLTYTTMKLMTPDDFEWVEAERERMEQAKRKKANAEAAALAAARGRAGEE</sequence>
<keyword evidence="2" id="KW-0472">Membrane</keyword>
<reference evidence="3 4" key="1">
    <citation type="submission" date="2014-07" db="EMBL/GenBank/DDBJ databases">
        <authorList>
            <person name="Sibley D."/>
            <person name="Venepally P."/>
            <person name="Karamycheva S."/>
            <person name="Hadjithomas M."/>
            <person name="Khan A."/>
            <person name="Brunk B."/>
            <person name="Roos D."/>
            <person name="Caler E."/>
            <person name="Lorenzi H."/>
        </authorList>
    </citation>
    <scope>NUCLEOTIDE SEQUENCE [LARGE SCALE GENOMIC DNA]</scope>
    <source>
        <strain evidence="3 4">FOU</strain>
    </source>
</reference>
<evidence type="ECO:0000313" key="4">
    <source>
        <dbReference type="Proteomes" id="UP000028838"/>
    </source>
</evidence>
<proteinExistence type="predicted"/>
<dbReference type="VEuPathDB" id="ToxoDB:TGFOU_224340"/>
<keyword evidence="2" id="KW-1133">Transmembrane helix</keyword>
<accession>A0A086JLR2</accession>
<dbReference type="EMBL" id="AEYH02002928">
    <property type="protein sequence ID" value="KFG33080.1"/>
    <property type="molecule type" value="Genomic_DNA"/>
</dbReference>
<comment type="caution">
    <text evidence="3">The sequence shown here is derived from an EMBL/GenBank/DDBJ whole genome shotgun (WGS) entry which is preliminary data.</text>
</comment>
<gene>
    <name evidence="3" type="ORF">TGFOU_224340</name>
</gene>
<evidence type="ECO:0000313" key="3">
    <source>
        <dbReference type="EMBL" id="KFG33080.1"/>
    </source>
</evidence>
<evidence type="ECO:0000256" key="2">
    <source>
        <dbReference type="SAM" id="Phobius"/>
    </source>
</evidence>
<feature type="region of interest" description="Disordered" evidence="1">
    <location>
        <begin position="71"/>
        <end position="92"/>
    </location>
</feature>
<dbReference type="Proteomes" id="UP000028838">
    <property type="component" value="Unassembled WGS sequence"/>
</dbReference>
<organism evidence="3 4">
    <name type="scientific">Toxoplasma gondii FOU</name>
    <dbReference type="NCBI Taxonomy" id="943167"/>
    <lineage>
        <taxon>Eukaryota</taxon>
        <taxon>Sar</taxon>
        <taxon>Alveolata</taxon>
        <taxon>Apicomplexa</taxon>
        <taxon>Conoidasida</taxon>
        <taxon>Coccidia</taxon>
        <taxon>Eucoccidiorida</taxon>
        <taxon>Eimeriorina</taxon>
        <taxon>Sarcocystidae</taxon>
        <taxon>Toxoplasma</taxon>
    </lineage>
</organism>
<protein>
    <submittedName>
        <fullName evidence="3">Putative transmembrane protein</fullName>
    </submittedName>
</protein>